<dbReference type="EMBL" id="JAEKNR010000061">
    <property type="protein sequence ID" value="MBJ7597452.1"/>
    <property type="molecule type" value="Genomic_DNA"/>
</dbReference>
<gene>
    <name evidence="2" type="ORF">JF922_05125</name>
</gene>
<keyword evidence="3" id="KW-1185">Reference proteome</keyword>
<keyword evidence="1" id="KW-0472">Membrane</keyword>
<dbReference type="RefSeq" id="WP_338199683.1">
    <property type="nucleotide sequence ID" value="NZ_JAEKNR010000061.1"/>
</dbReference>
<organism evidence="2 3">
    <name type="scientific">Candidatus Nephthysia bennettiae</name>
    <dbReference type="NCBI Taxonomy" id="3127016"/>
    <lineage>
        <taxon>Bacteria</taxon>
        <taxon>Bacillati</taxon>
        <taxon>Candidatus Dormiibacterota</taxon>
        <taxon>Candidatus Dormibacteria</taxon>
        <taxon>Candidatus Dormibacterales</taxon>
        <taxon>Candidatus Dormibacteraceae</taxon>
        <taxon>Candidatus Nephthysia</taxon>
    </lineage>
</organism>
<comment type="caution">
    <text evidence="2">The sequence shown here is derived from an EMBL/GenBank/DDBJ whole genome shotgun (WGS) entry which is preliminary data.</text>
</comment>
<proteinExistence type="predicted"/>
<dbReference type="AlphaFoldDB" id="A0A934K502"/>
<keyword evidence="1" id="KW-1133">Transmembrane helix</keyword>
<reference evidence="2" key="1">
    <citation type="submission" date="2020-10" db="EMBL/GenBank/DDBJ databases">
        <title>Ca. Dormibacterota MAGs.</title>
        <authorList>
            <person name="Montgomery K."/>
        </authorList>
    </citation>
    <scope>NUCLEOTIDE SEQUENCE [LARGE SCALE GENOMIC DNA]</scope>
    <source>
        <strain evidence="2">SC8812_S17_10</strain>
    </source>
</reference>
<feature type="transmembrane region" description="Helical" evidence="1">
    <location>
        <begin position="36"/>
        <end position="58"/>
    </location>
</feature>
<dbReference type="Proteomes" id="UP000612893">
    <property type="component" value="Unassembled WGS sequence"/>
</dbReference>
<evidence type="ECO:0000313" key="3">
    <source>
        <dbReference type="Proteomes" id="UP000612893"/>
    </source>
</evidence>
<name>A0A934K502_9BACT</name>
<protein>
    <submittedName>
        <fullName evidence="2">Uncharacterized protein</fullName>
    </submittedName>
</protein>
<sequence>MVVGVVSQRRIAASQGALGGSGLALAAWTCGVAGILISAVYVALFVSGILALGNLGYLQSY</sequence>
<accession>A0A934K502</accession>
<evidence type="ECO:0000256" key="1">
    <source>
        <dbReference type="SAM" id="Phobius"/>
    </source>
</evidence>
<keyword evidence="1" id="KW-0812">Transmembrane</keyword>
<evidence type="ECO:0000313" key="2">
    <source>
        <dbReference type="EMBL" id="MBJ7597452.1"/>
    </source>
</evidence>